<dbReference type="EMBL" id="JBDFQZ010000008">
    <property type="protein sequence ID" value="KAK9697943.1"/>
    <property type="molecule type" value="Genomic_DNA"/>
</dbReference>
<evidence type="ECO:0008006" key="3">
    <source>
        <dbReference type="Google" id="ProtNLM"/>
    </source>
</evidence>
<dbReference type="PANTHER" id="PTHR33116:SF80">
    <property type="entry name" value="REVERSE TRANSCRIPTASE ZINC-BINDING DOMAIN-CONTAINING PROTEIN"/>
    <property type="match status" value="1"/>
</dbReference>
<name>A0AAW1J3M5_SAPOF</name>
<evidence type="ECO:0000313" key="1">
    <source>
        <dbReference type="EMBL" id="KAK9697943.1"/>
    </source>
</evidence>
<organism evidence="1 2">
    <name type="scientific">Saponaria officinalis</name>
    <name type="common">Common soapwort</name>
    <name type="synonym">Lychnis saponaria</name>
    <dbReference type="NCBI Taxonomy" id="3572"/>
    <lineage>
        <taxon>Eukaryota</taxon>
        <taxon>Viridiplantae</taxon>
        <taxon>Streptophyta</taxon>
        <taxon>Embryophyta</taxon>
        <taxon>Tracheophyta</taxon>
        <taxon>Spermatophyta</taxon>
        <taxon>Magnoliopsida</taxon>
        <taxon>eudicotyledons</taxon>
        <taxon>Gunneridae</taxon>
        <taxon>Pentapetalae</taxon>
        <taxon>Caryophyllales</taxon>
        <taxon>Caryophyllaceae</taxon>
        <taxon>Caryophylleae</taxon>
        <taxon>Saponaria</taxon>
    </lineage>
</organism>
<dbReference type="Proteomes" id="UP001443914">
    <property type="component" value="Unassembled WGS sequence"/>
</dbReference>
<comment type="caution">
    <text evidence="1">The sequence shown here is derived from an EMBL/GenBank/DDBJ whole genome shotgun (WGS) entry which is preliminary data.</text>
</comment>
<accession>A0AAW1J3M5</accession>
<sequence>MALNHLCFADDALLFCRGDKAFVWWMLRAFSTFTKPSGLRMSPTKSYIYFNGVPTAVISDIVQRSGLQLGTLPFRYLGVPISPKKLSVLECELLTDKIVARIRSWGAKKLSYAGRVVLIKAILTQLHTYWARIFILPMVVIKRIDAICSAYLWSGHEHYEKAPNVAWDRVCRSQQHGGLGILNLKAWNIANIGKFGWWLAKKEDHLWIRWIHGTYLKGQDWNTYSPSFNSSSTWKGICRAWDQLRAGCVGSWWLTRNKEYTVAAGYDWLMQGLTVANWRAFV</sequence>
<proteinExistence type="predicted"/>
<evidence type="ECO:0000313" key="2">
    <source>
        <dbReference type="Proteomes" id="UP001443914"/>
    </source>
</evidence>
<gene>
    <name evidence="1" type="ORF">RND81_08G071500</name>
</gene>
<keyword evidence="2" id="KW-1185">Reference proteome</keyword>
<dbReference type="AlphaFoldDB" id="A0AAW1J3M5"/>
<reference evidence="1" key="1">
    <citation type="submission" date="2024-03" db="EMBL/GenBank/DDBJ databases">
        <title>WGS assembly of Saponaria officinalis var. Norfolk2.</title>
        <authorList>
            <person name="Jenkins J."/>
            <person name="Shu S."/>
            <person name="Grimwood J."/>
            <person name="Barry K."/>
            <person name="Goodstein D."/>
            <person name="Schmutz J."/>
            <person name="Leebens-Mack J."/>
            <person name="Osbourn A."/>
        </authorList>
    </citation>
    <scope>NUCLEOTIDE SEQUENCE [LARGE SCALE GENOMIC DNA]</scope>
    <source>
        <strain evidence="1">JIC</strain>
    </source>
</reference>
<dbReference type="PANTHER" id="PTHR33116">
    <property type="entry name" value="REVERSE TRANSCRIPTASE ZINC-BINDING DOMAIN-CONTAINING PROTEIN-RELATED-RELATED"/>
    <property type="match status" value="1"/>
</dbReference>
<protein>
    <recommendedName>
        <fullName evidence="3">Reverse transcriptase domain-containing protein</fullName>
    </recommendedName>
</protein>